<dbReference type="Proteomes" id="UP000190675">
    <property type="component" value="Chromosome I"/>
</dbReference>
<keyword evidence="1" id="KW-0812">Transmembrane</keyword>
<protein>
    <submittedName>
        <fullName evidence="2">Uncharacterized protein</fullName>
    </submittedName>
</protein>
<sequence>MRKRSERLLLLPLLPIFVLGMFPILLFCFMGFAGLGILGILLICVGLGDGLHANSDFNRQVIVHGYARRSERAVDASNLRWTVRFATVMNVTGVGLIAAGLCGLFYFG</sequence>
<proteinExistence type="predicted"/>
<accession>A0A1M5GN75</accession>
<name>A0A1M5GN75_9BRAD</name>
<evidence type="ECO:0000313" key="2">
    <source>
        <dbReference type="EMBL" id="SHG05240.1"/>
    </source>
</evidence>
<evidence type="ECO:0000313" key="3">
    <source>
        <dbReference type="Proteomes" id="UP000190675"/>
    </source>
</evidence>
<organism evidence="2 3">
    <name type="scientific">Bradyrhizobium erythrophlei</name>
    <dbReference type="NCBI Taxonomy" id="1437360"/>
    <lineage>
        <taxon>Bacteria</taxon>
        <taxon>Pseudomonadati</taxon>
        <taxon>Pseudomonadota</taxon>
        <taxon>Alphaproteobacteria</taxon>
        <taxon>Hyphomicrobiales</taxon>
        <taxon>Nitrobacteraceae</taxon>
        <taxon>Bradyrhizobium</taxon>
    </lineage>
</organism>
<dbReference type="AlphaFoldDB" id="A0A1M5GN75"/>
<dbReference type="OrthoDB" id="8255850at2"/>
<feature type="transmembrane region" description="Helical" evidence="1">
    <location>
        <begin position="12"/>
        <end position="43"/>
    </location>
</feature>
<gene>
    <name evidence="2" type="ORF">SAMN05444169_0267</name>
</gene>
<keyword evidence="1" id="KW-1133">Transmembrane helix</keyword>
<feature type="transmembrane region" description="Helical" evidence="1">
    <location>
        <begin position="85"/>
        <end position="107"/>
    </location>
</feature>
<evidence type="ECO:0000256" key="1">
    <source>
        <dbReference type="SAM" id="Phobius"/>
    </source>
</evidence>
<keyword evidence="1" id="KW-0472">Membrane</keyword>
<reference evidence="2 3" key="1">
    <citation type="submission" date="2016-11" db="EMBL/GenBank/DDBJ databases">
        <authorList>
            <person name="Jaros S."/>
            <person name="Januszkiewicz K."/>
            <person name="Wedrychowicz H."/>
        </authorList>
    </citation>
    <scope>NUCLEOTIDE SEQUENCE [LARGE SCALE GENOMIC DNA]</scope>
    <source>
        <strain evidence="2 3">GAS242</strain>
    </source>
</reference>
<dbReference type="EMBL" id="LT670818">
    <property type="protein sequence ID" value="SHG05240.1"/>
    <property type="molecule type" value="Genomic_DNA"/>
</dbReference>